<reference evidence="1 2" key="2">
    <citation type="submission" date="2018-11" db="EMBL/GenBank/DDBJ databases">
        <authorList>
            <consortium name="Pathogen Informatics"/>
        </authorList>
    </citation>
    <scope>NUCLEOTIDE SEQUENCE [LARGE SCALE GENOMIC DNA]</scope>
</reference>
<dbReference type="EMBL" id="UYWY01021960">
    <property type="protein sequence ID" value="VDM45234.1"/>
    <property type="molecule type" value="Genomic_DNA"/>
</dbReference>
<reference evidence="3" key="1">
    <citation type="submission" date="2016-06" db="UniProtKB">
        <authorList>
            <consortium name="WormBaseParasite"/>
        </authorList>
    </citation>
    <scope>IDENTIFICATION</scope>
</reference>
<name>A0A183UZJ3_TOXCA</name>
<proteinExistence type="predicted"/>
<dbReference type="Proteomes" id="UP000050794">
    <property type="component" value="Unassembled WGS sequence"/>
</dbReference>
<accession>A0A183UZJ3</accession>
<evidence type="ECO:0000313" key="3">
    <source>
        <dbReference type="WBParaSite" id="TCNE_0001391301-mRNA-1"/>
    </source>
</evidence>
<organism evidence="2 3">
    <name type="scientific">Toxocara canis</name>
    <name type="common">Canine roundworm</name>
    <dbReference type="NCBI Taxonomy" id="6265"/>
    <lineage>
        <taxon>Eukaryota</taxon>
        <taxon>Metazoa</taxon>
        <taxon>Ecdysozoa</taxon>
        <taxon>Nematoda</taxon>
        <taxon>Chromadorea</taxon>
        <taxon>Rhabditida</taxon>
        <taxon>Spirurina</taxon>
        <taxon>Ascaridomorpha</taxon>
        <taxon>Ascaridoidea</taxon>
        <taxon>Toxocaridae</taxon>
        <taxon>Toxocara</taxon>
    </lineage>
</organism>
<sequence>MYVLQFAHVVNVQNPEDLLLCWNSDFFTGLEWYQSRNSATLVIGTVFEAKPVGDESNEVFQKGEAQRRSQIFVNQELESVFFERWALSWGWILRSLAAVPELEFLKQGGRDLFCSRDETKVVLDCD</sequence>
<gene>
    <name evidence="1" type="ORF">TCNE_LOCUS13913</name>
</gene>
<dbReference type="AlphaFoldDB" id="A0A183UZJ3"/>
<keyword evidence="2" id="KW-1185">Reference proteome</keyword>
<dbReference type="WBParaSite" id="TCNE_0001391301-mRNA-1">
    <property type="protein sequence ID" value="TCNE_0001391301-mRNA-1"/>
    <property type="gene ID" value="TCNE_0001391301"/>
</dbReference>
<evidence type="ECO:0000313" key="1">
    <source>
        <dbReference type="EMBL" id="VDM45234.1"/>
    </source>
</evidence>
<evidence type="ECO:0000313" key="2">
    <source>
        <dbReference type="Proteomes" id="UP000050794"/>
    </source>
</evidence>
<protein>
    <submittedName>
        <fullName evidence="1 3">Uncharacterized protein</fullName>
    </submittedName>
</protein>